<gene>
    <name evidence="2" type="ORF">HHI36_002793</name>
</gene>
<evidence type="ECO:0000313" key="3">
    <source>
        <dbReference type="Proteomes" id="UP001516400"/>
    </source>
</evidence>
<accession>A0ABD2PBS8</accession>
<sequence length="156" mass="17334">MDETASFLNPKGTKVLAAEEEKSVHQKVNVDEKECYTVLLGGNAIGDVLPPMVIFKSCDVWLGAKEDVELLKFHKRVEESLKNLASDNSNLEPSNNVPEITRQLLDDSNTDAAVNENDETRTEPSENKKESTTGTTTSITNEDHLNFGIDDFENTY</sequence>
<comment type="caution">
    <text evidence="2">The sequence shown here is derived from an EMBL/GenBank/DDBJ whole genome shotgun (WGS) entry which is preliminary data.</text>
</comment>
<dbReference type="EMBL" id="JABFTP020000185">
    <property type="protein sequence ID" value="KAL3288345.1"/>
    <property type="molecule type" value="Genomic_DNA"/>
</dbReference>
<dbReference type="Proteomes" id="UP001516400">
    <property type="component" value="Unassembled WGS sequence"/>
</dbReference>
<reference evidence="2 3" key="1">
    <citation type="journal article" date="2021" name="BMC Biol.">
        <title>Horizontally acquired antibacterial genes associated with adaptive radiation of ladybird beetles.</title>
        <authorList>
            <person name="Li H.S."/>
            <person name="Tang X.F."/>
            <person name="Huang Y.H."/>
            <person name="Xu Z.Y."/>
            <person name="Chen M.L."/>
            <person name="Du X.Y."/>
            <person name="Qiu B.Y."/>
            <person name="Chen P.T."/>
            <person name="Zhang W."/>
            <person name="Slipinski A."/>
            <person name="Escalona H.E."/>
            <person name="Waterhouse R.M."/>
            <person name="Zwick A."/>
            <person name="Pang H."/>
        </authorList>
    </citation>
    <scope>NUCLEOTIDE SEQUENCE [LARGE SCALE GENOMIC DNA]</scope>
    <source>
        <strain evidence="2">SYSU2018</strain>
    </source>
</reference>
<protein>
    <submittedName>
        <fullName evidence="2">Uncharacterized protein</fullName>
    </submittedName>
</protein>
<name>A0ABD2PBS8_9CUCU</name>
<dbReference type="AlphaFoldDB" id="A0ABD2PBS8"/>
<feature type="compositionally biased region" description="Basic and acidic residues" evidence="1">
    <location>
        <begin position="118"/>
        <end position="131"/>
    </location>
</feature>
<organism evidence="2 3">
    <name type="scientific">Cryptolaemus montrouzieri</name>
    <dbReference type="NCBI Taxonomy" id="559131"/>
    <lineage>
        <taxon>Eukaryota</taxon>
        <taxon>Metazoa</taxon>
        <taxon>Ecdysozoa</taxon>
        <taxon>Arthropoda</taxon>
        <taxon>Hexapoda</taxon>
        <taxon>Insecta</taxon>
        <taxon>Pterygota</taxon>
        <taxon>Neoptera</taxon>
        <taxon>Endopterygota</taxon>
        <taxon>Coleoptera</taxon>
        <taxon>Polyphaga</taxon>
        <taxon>Cucujiformia</taxon>
        <taxon>Coccinelloidea</taxon>
        <taxon>Coccinellidae</taxon>
        <taxon>Scymninae</taxon>
        <taxon>Scymnini</taxon>
        <taxon>Cryptolaemus</taxon>
    </lineage>
</organism>
<evidence type="ECO:0000313" key="2">
    <source>
        <dbReference type="EMBL" id="KAL3288345.1"/>
    </source>
</evidence>
<feature type="region of interest" description="Disordered" evidence="1">
    <location>
        <begin position="114"/>
        <end position="156"/>
    </location>
</feature>
<proteinExistence type="predicted"/>
<evidence type="ECO:0000256" key="1">
    <source>
        <dbReference type="SAM" id="MobiDB-lite"/>
    </source>
</evidence>
<keyword evidence="3" id="KW-1185">Reference proteome</keyword>